<accession>A0ABM4CYB3</accession>
<dbReference type="PANTHER" id="PTHR35668:SF1">
    <property type="entry name" value="PROTEIN SHORTAGE IN CHIASMATA 1 ORTHOLOG"/>
    <property type="match status" value="1"/>
</dbReference>
<reference evidence="3" key="1">
    <citation type="submission" date="2025-08" db="UniProtKB">
        <authorList>
            <consortium name="RefSeq"/>
        </authorList>
    </citation>
    <scope>IDENTIFICATION</scope>
</reference>
<dbReference type="RefSeq" id="XP_065666958.1">
    <property type="nucleotide sequence ID" value="XM_065810886.1"/>
</dbReference>
<evidence type="ECO:0000313" key="3">
    <source>
        <dbReference type="RefSeq" id="XP_065666958.1"/>
    </source>
</evidence>
<evidence type="ECO:0000313" key="2">
    <source>
        <dbReference type="Proteomes" id="UP001652625"/>
    </source>
</evidence>
<dbReference type="InterPro" id="IPR039991">
    <property type="entry name" value="SHOC1"/>
</dbReference>
<name>A0ABM4CYB3_HYDVU</name>
<proteinExistence type="predicted"/>
<sequence>MPKYLAKDYLNQYVQHSADFLRYMLLNTTNEFEYPLSFIDDNAFYVVTEATTLSKELFTEDNNIHISSCNFIYHVENYEDCPEHRNIVQIDSDLDCEINSSYSSSFDGVSASVKSEVLKSILVPTLCSKELDLSKLLLEEIEDGLENHSSASLLSLISCLRPVKVLDPFTLPYFTGLSKLVLEFVPSESFDRVSEEVLKFEKDLLSENGDMFLCENYIMENRFEDPLLDLKNFLNSILDVSVTVSEDTLKWFCSDLFAYNIELFDGEINLTTDNMQPMKIETSVNKNLESPLSDVESVYGSFMELPDMNLHAENLTIDVLNILTPKSKLKAEKSLRDADKRYDEKLLLLLPVLEEPVFHSETFSLPTVKYFKESKLNDDSLEWDPLFNFGREMKLAEESLVTTLNNETLSNIFTFTFSKEIIPNDDEDNVIDWIFAGRKFSTLQHLTFKSENIKYTNDVKNNTMDLVTKKANIIDFNTNESSMIDFNKKEENKLSFTNYLKIKKPETTKREVKMMCTSPKVYQSPLDSFMMLRTGRFDPLPSTKKVKAFVKPAVCTVSAVKVQPMSIECNGSINQRNINNSEHIAQHNVSNCEARHNSKSHQLKDNCNLDVSCPKSSLSHQSSAVASLNTNAMLILDVFLSSEYISILNTLERDSWSILLDLKNLHLIGKGMNFLNITPDFSRFLLKQEEQKVEKDLHIFSNVCTLYGLVQAANLVANCSVKVACGFLKVFGQEKKTILMNNLDHLQVKLAKFHFQNEEANNFHPKFISIHKLIVNWLKNDLNCKVIILFHRYYESLSHCLKAFLDTDKALNVNLYPQRNICEENYISTFLNANVILAAESEDMLTCPWQYFQFVIQFEHRLESQWHDLIFESNPDLQQFVSLNVLINLSQENSLCNGVVQMNRYNHGFKKKDKLSNLADPISIYTQHYVLCCKNVVKNNELLIALESKENLVVVTKDYSKLKSVTDFCFHPDILIDERTGILILNANDLTCVMQIDLKIISMALKCSVFHVILTSYLNDVLDSTNICPQIVVMIAKVMEQFKVSVKLHYVFSVQQFASLVRLLCDNAKQTSTVWDKEQWVSRQWLREDISKEEEFLLSYPFINSFCAQIIVKAIDSLSDLMKYSLNELRVLLKCIPQHIIEAFYNASHNVEEFFHQPEFSVQKNLTTNNIFASNDRKTNLLDNNKISLLFDTPISNEISTNDCSKENNSQTVMPQENTSQTRKNISVTFEQSSNHQKSQFNSRPDSQFNYQLPLEIKYLQHEINKQPHKINYKQDEIKHVQHKGNELPHNSNYLTHGISYLPYQVVDLPQEINHLQQKTKHLEHDAKYMSQEINYHPYEINPVTFKNFRCLKEKKSQAAEKKFTFFEAPYANETQTNDFKRLDSNWNSSVNWNTSDNDSFKKDDDNQSAADASQICKLNHSQKDLINSDRKLKQQNEKFLNKAENYNSHFFSFNLTSPQSDSNFLKLHKTSPQSDSNFYKINSQMHSQNLFLNSSLYSSKNQTAAESFKQNSKESCVPIKNFNSCKPLWRQPLNQSNNSRNVPRQAVKAIQIHGSQMSNFNEVDFCTSSKITSKDYINRKHHASQPFSMIPKENSSNFHTSDEEISYLKTKKRKLSYERVPGATNGQTRLTFL</sequence>
<dbReference type="GeneID" id="101236458"/>
<dbReference type="Pfam" id="PF17825">
    <property type="entry name" value="DUF5587"/>
    <property type="match status" value="1"/>
</dbReference>
<evidence type="ECO:0000256" key="1">
    <source>
        <dbReference type="SAM" id="MobiDB-lite"/>
    </source>
</evidence>
<feature type="region of interest" description="Disordered" evidence="1">
    <location>
        <begin position="1201"/>
        <end position="1221"/>
    </location>
</feature>
<keyword evidence="2" id="KW-1185">Reference proteome</keyword>
<dbReference type="Proteomes" id="UP001652625">
    <property type="component" value="Chromosome 11"/>
</dbReference>
<protein>
    <submittedName>
        <fullName evidence="3">Uncharacterized protein LOC101236458 isoform X3</fullName>
    </submittedName>
</protein>
<organism evidence="2 3">
    <name type="scientific">Hydra vulgaris</name>
    <name type="common">Hydra</name>
    <name type="synonym">Hydra attenuata</name>
    <dbReference type="NCBI Taxonomy" id="6087"/>
    <lineage>
        <taxon>Eukaryota</taxon>
        <taxon>Metazoa</taxon>
        <taxon>Cnidaria</taxon>
        <taxon>Hydrozoa</taxon>
        <taxon>Hydroidolina</taxon>
        <taxon>Anthoathecata</taxon>
        <taxon>Aplanulata</taxon>
        <taxon>Hydridae</taxon>
        <taxon>Hydra</taxon>
    </lineage>
</organism>
<gene>
    <name evidence="3" type="primary">LOC101236458</name>
</gene>
<dbReference type="PANTHER" id="PTHR35668">
    <property type="entry name" value="PROTEIN SHORTAGE IN CHIASMATA 1 ORTHOLOG"/>
    <property type="match status" value="1"/>
</dbReference>